<evidence type="ECO:0000313" key="3">
    <source>
        <dbReference type="EMBL" id="GJE86256.1"/>
    </source>
</evidence>
<dbReference type="AlphaFoldDB" id="A0A9P3G111"/>
<dbReference type="Proteomes" id="UP000703269">
    <property type="component" value="Unassembled WGS sequence"/>
</dbReference>
<feature type="domain" description="DRBM" evidence="2">
    <location>
        <begin position="4"/>
        <end position="73"/>
    </location>
</feature>
<dbReference type="GO" id="GO:0003723">
    <property type="term" value="F:RNA binding"/>
    <property type="evidence" value="ECO:0007669"/>
    <property type="project" value="UniProtKB-UniRule"/>
</dbReference>
<proteinExistence type="predicted"/>
<protein>
    <submittedName>
        <fullName evidence="3">Double-stranded RNA binding motif-containing protein</fullName>
    </submittedName>
</protein>
<dbReference type="Pfam" id="PF00035">
    <property type="entry name" value="dsrm"/>
    <property type="match status" value="1"/>
</dbReference>
<name>A0A9P3G111_9APHY</name>
<dbReference type="SUPFAM" id="SSF54768">
    <property type="entry name" value="dsRNA-binding domain-like"/>
    <property type="match status" value="1"/>
</dbReference>
<sequence length="76" mass="8345">MNNDAISTLNNRLQALGKDAGLSWVDHKQGEEHSPEWTSQCKLDDQVIGTGRGTQKNLAREAAARMALARLNVVDE</sequence>
<dbReference type="PROSITE" id="PS50137">
    <property type="entry name" value="DS_RBD"/>
    <property type="match status" value="1"/>
</dbReference>
<dbReference type="EMBL" id="BPQB01000003">
    <property type="protein sequence ID" value="GJE86256.1"/>
    <property type="molecule type" value="Genomic_DNA"/>
</dbReference>
<evidence type="ECO:0000313" key="4">
    <source>
        <dbReference type="Proteomes" id="UP000703269"/>
    </source>
</evidence>
<keyword evidence="4" id="KW-1185">Reference proteome</keyword>
<dbReference type="OrthoDB" id="3246846at2759"/>
<evidence type="ECO:0000259" key="2">
    <source>
        <dbReference type="PROSITE" id="PS50137"/>
    </source>
</evidence>
<dbReference type="InterPro" id="IPR014720">
    <property type="entry name" value="dsRBD_dom"/>
</dbReference>
<dbReference type="SMART" id="SM00358">
    <property type="entry name" value="DSRM"/>
    <property type="match status" value="1"/>
</dbReference>
<evidence type="ECO:0000256" key="1">
    <source>
        <dbReference type="PROSITE-ProRule" id="PRU00266"/>
    </source>
</evidence>
<keyword evidence="1" id="KW-0694">RNA-binding</keyword>
<accession>A0A9P3G111</accession>
<organism evidence="3 4">
    <name type="scientific">Phanerochaete sordida</name>
    <dbReference type="NCBI Taxonomy" id="48140"/>
    <lineage>
        <taxon>Eukaryota</taxon>
        <taxon>Fungi</taxon>
        <taxon>Dikarya</taxon>
        <taxon>Basidiomycota</taxon>
        <taxon>Agaricomycotina</taxon>
        <taxon>Agaricomycetes</taxon>
        <taxon>Polyporales</taxon>
        <taxon>Phanerochaetaceae</taxon>
        <taxon>Phanerochaete</taxon>
    </lineage>
</organism>
<dbReference type="Gene3D" id="3.30.160.20">
    <property type="match status" value="1"/>
</dbReference>
<reference evidence="3 4" key="1">
    <citation type="submission" date="2021-08" db="EMBL/GenBank/DDBJ databases">
        <title>Draft Genome Sequence of Phanerochaete sordida strain YK-624.</title>
        <authorList>
            <person name="Mori T."/>
            <person name="Dohra H."/>
            <person name="Suzuki T."/>
            <person name="Kawagishi H."/>
            <person name="Hirai H."/>
        </authorList>
    </citation>
    <scope>NUCLEOTIDE SEQUENCE [LARGE SCALE GENOMIC DNA]</scope>
    <source>
        <strain evidence="3 4">YK-624</strain>
    </source>
</reference>
<gene>
    <name evidence="3" type="ORF">PsYK624_023360</name>
</gene>
<comment type="caution">
    <text evidence="3">The sequence shown here is derived from an EMBL/GenBank/DDBJ whole genome shotgun (WGS) entry which is preliminary data.</text>
</comment>